<sequence>MEASMNLTGLIDSNDLQKEHGSYPGKYNISANKKKTSFSGKRNGKVHKSKCDSFSNRAGLSSFSSSAGGNNILDISKKTGQQLDLLILDTLYKTNFKANPTFNFHKYMIRALEDDFKKVVAISCYLWCRAIFASGSPFAPLEYNGKLYIFGQSNNAYIFPGFGLGLIISGAIRVHDNMLLAASEPVNPSGPGAESGSRPKTANYDSCFRIMDFGRELAKVRQTFQSLLSQRLAYCMDYLEKNIDWYKRVQLALGIGDEDLAREAL</sequence>
<protein>
    <submittedName>
        <fullName evidence="1">Uncharacterized protein</fullName>
    </submittedName>
</protein>
<gene>
    <name evidence="1" type="ORF">L2E82_22759</name>
</gene>
<dbReference type="Proteomes" id="UP001055811">
    <property type="component" value="Linkage Group LG04"/>
</dbReference>
<evidence type="ECO:0000313" key="2">
    <source>
        <dbReference type="Proteomes" id="UP001055811"/>
    </source>
</evidence>
<dbReference type="EMBL" id="CM042012">
    <property type="protein sequence ID" value="KAI3751668.1"/>
    <property type="molecule type" value="Genomic_DNA"/>
</dbReference>
<name>A0ACB9DZB0_CICIN</name>
<comment type="caution">
    <text evidence="1">The sequence shown here is derived from an EMBL/GenBank/DDBJ whole genome shotgun (WGS) entry which is preliminary data.</text>
</comment>
<accession>A0ACB9DZB0</accession>
<reference evidence="1 2" key="2">
    <citation type="journal article" date="2022" name="Mol. Ecol. Resour.">
        <title>The genomes of chicory, endive, great burdock and yacon provide insights into Asteraceae paleo-polyploidization history and plant inulin production.</title>
        <authorList>
            <person name="Fan W."/>
            <person name="Wang S."/>
            <person name="Wang H."/>
            <person name="Wang A."/>
            <person name="Jiang F."/>
            <person name="Liu H."/>
            <person name="Zhao H."/>
            <person name="Xu D."/>
            <person name="Zhang Y."/>
        </authorList>
    </citation>
    <scope>NUCLEOTIDE SEQUENCE [LARGE SCALE GENOMIC DNA]</scope>
    <source>
        <strain evidence="2">cv. Punajuju</strain>
        <tissue evidence="1">Leaves</tissue>
    </source>
</reference>
<organism evidence="1 2">
    <name type="scientific">Cichorium intybus</name>
    <name type="common">Chicory</name>
    <dbReference type="NCBI Taxonomy" id="13427"/>
    <lineage>
        <taxon>Eukaryota</taxon>
        <taxon>Viridiplantae</taxon>
        <taxon>Streptophyta</taxon>
        <taxon>Embryophyta</taxon>
        <taxon>Tracheophyta</taxon>
        <taxon>Spermatophyta</taxon>
        <taxon>Magnoliopsida</taxon>
        <taxon>eudicotyledons</taxon>
        <taxon>Gunneridae</taxon>
        <taxon>Pentapetalae</taxon>
        <taxon>asterids</taxon>
        <taxon>campanulids</taxon>
        <taxon>Asterales</taxon>
        <taxon>Asteraceae</taxon>
        <taxon>Cichorioideae</taxon>
        <taxon>Cichorieae</taxon>
        <taxon>Cichoriinae</taxon>
        <taxon>Cichorium</taxon>
    </lineage>
</organism>
<reference evidence="2" key="1">
    <citation type="journal article" date="2022" name="Mol. Ecol. Resour.">
        <title>The genomes of chicory, endive, great burdock and yacon provide insights into Asteraceae palaeo-polyploidization history and plant inulin production.</title>
        <authorList>
            <person name="Fan W."/>
            <person name="Wang S."/>
            <person name="Wang H."/>
            <person name="Wang A."/>
            <person name="Jiang F."/>
            <person name="Liu H."/>
            <person name="Zhao H."/>
            <person name="Xu D."/>
            <person name="Zhang Y."/>
        </authorList>
    </citation>
    <scope>NUCLEOTIDE SEQUENCE [LARGE SCALE GENOMIC DNA]</scope>
    <source>
        <strain evidence="2">cv. Punajuju</strain>
    </source>
</reference>
<keyword evidence="2" id="KW-1185">Reference proteome</keyword>
<proteinExistence type="predicted"/>
<evidence type="ECO:0000313" key="1">
    <source>
        <dbReference type="EMBL" id="KAI3751668.1"/>
    </source>
</evidence>